<proteinExistence type="predicted"/>
<dbReference type="AlphaFoldDB" id="A0A8H3U0T2"/>
<organism evidence="2 3">
    <name type="scientific">Naganishia liquefaciens</name>
    <dbReference type="NCBI Taxonomy" id="104408"/>
    <lineage>
        <taxon>Eukaryota</taxon>
        <taxon>Fungi</taxon>
        <taxon>Dikarya</taxon>
        <taxon>Basidiomycota</taxon>
        <taxon>Agaricomycotina</taxon>
        <taxon>Tremellomycetes</taxon>
        <taxon>Filobasidiales</taxon>
        <taxon>Filobasidiaceae</taxon>
        <taxon>Naganishia</taxon>
    </lineage>
</organism>
<feature type="region of interest" description="Disordered" evidence="1">
    <location>
        <begin position="1"/>
        <end position="58"/>
    </location>
</feature>
<keyword evidence="3" id="KW-1185">Reference proteome</keyword>
<dbReference type="Proteomes" id="UP000620104">
    <property type="component" value="Unassembled WGS sequence"/>
</dbReference>
<accession>A0A8H3U0T2</accession>
<name>A0A8H3U0T2_9TREE</name>
<evidence type="ECO:0000313" key="2">
    <source>
        <dbReference type="EMBL" id="GHJ90450.1"/>
    </source>
</evidence>
<evidence type="ECO:0000313" key="3">
    <source>
        <dbReference type="Proteomes" id="UP000620104"/>
    </source>
</evidence>
<protein>
    <submittedName>
        <fullName evidence="2">Uncharacterized protein</fullName>
    </submittedName>
</protein>
<gene>
    <name evidence="2" type="ORF">NliqN6_6852</name>
</gene>
<feature type="compositionally biased region" description="Basic and acidic residues" evidence="1">
    <location>
        <begin position="35"/>
        <end position="44"/>
    </location>
</feature>
<comment type="caution">
    <text evidence="2">The sequence shown here is derived from an EMBL/GenBank/DDBJ whole genome shotgun (WGS) entry which is preliminary data.</text>
</comment>
<feature type="region of interest" description="Disordered" evidence="1">
    <location>
        <begin position="133"/>
        <end position="165"/>
    </location>
</feature>
<sequence>MSSSPAITTVTRTHTVTIIDTTPGPTASPPLEEEPFGRAEEPRTTPETPPYPFTPPQWRGLPDDGWPPFYPYLLPEDIPHLVSASPPDYSDYVAGRVMDPLTAILSIFIVSLMYWGFKNGGIAGLLQQYQASNAGSEAVVDENPGGDAAKKSSSSRSSHSKEKDE</sequence>
<feature type="compositionally biased region" description="Low complexity" evidence="1">
    <location>
        <begin position="7"/>
        <end position="22"/>
    </location>
</feature>
<evidence type="ECO:0000256" key="1">
    <source>
        <dbReference type="SAM" id="MobiDB-lite"/>
    </source>
</evidence>
<reference evidence="2" key="1">
    <citation type="submission" date="2020-07" db="EMBL/GenBank/DDBJ databases">
        <title>Draft Genome Sequence of a Deep-Sea Yeast, Naganishia (Cryptococcus) liquefaciens strain N6.</title>
        <authorList>
            <person name="Han Y.W."/>
            <person name="Kajitani R."/>
            <person name="Morimoto H."/>
            <person name="Parhat M."/>
            <person name="Tsubouchi H."/>
            <person name="Bakenova O."/>
            <person name="Ogata M."/>
            <person name="Argunhan B."/>
            <person name="Aoki R."/>
            <person name="Kajiwara S."/>
            <person name="Itoh T."/>
            <person name="Iwasaki H."/>
        </authorList>
    </citation>
    <scope>NUCLEOTIDE SEQUENCE</scope>
    <source>
        <strain evidence="2">N6</strain>
    </source>
</reference>
<dbReference type="EMBL" id="BLZA01000058">
    <property type="protein sequence ID" value="GHJ90450.1"/>
    <property type="molecule type" value="Genomic_DNA"/>
</dbReference>